<dbReference type="eggNOG" id="ENOG502QPI4">
    <property type="taxonomic scope" value="Eukaryota"/>
</dbReference>
<dbReference type="PANTHER" id="PTHR42345">
    <property type="entry name" value="TPR_REGION DOMAIN-CONTAINING PROTEIN"/>
    <property type="match status" value="1"/>
</dbReference>
<keyword evidence="3" id="KW-1185">Reference proteome</keyword>
<protein>
    <recommendedName>
        <fullName evidence="4">Tpr domain containing protein</fullName>
    </recommendedName>
</protein>
<sequence length="861" mass="96361">MSTDEIHPSKRRFWSGILRSLSTKKTAKLEKERPWKEEDDEPTVETPPVQPSQPVRPQGGLVRAQTQVRKQNTIPEQQPLPRQRVRRESKERVPSRRTTPPTAAASVPATPAPPGPLAPPGATAAWRKHRESVIPDGRSQVVLQPGPLTEWPPWGVPVKAELPLSSAMELIARGAPIHNGHKRDVPHAPDDYYTLYTTSSGNQPDAMASSRSGRRSRVQLGRDRSLSSRRGDRVPRREEAAGSPADGTDGADLYDSMMELMTMRTAQTPRSAHLPVLYPWETLEQPSFAFCFGRRPGTVTLNHWAGQSGVQPPSIALRDSGVRPRDVSLIEICQRLRELQRDGLEDDDQERLYRNLYRRLLRDPDRGSSPRRTLDKQITDLIMALSRPDYWIDFTAARNQIVTRFIFDTGLASHQQYGRFFHQLLLSIELDLRISSRLHDEWAKEKLMQQLPPTLQYDLALARRWREHVRIESYGKTADQVQLRLKLKSRQIRLLRRFARAMKWPNQAAMVANLKQRDADGSLESISSHVMAFFSGLVLPGPTYPFVLMNALIDIDPDRATDDLSMLTHIHPHCGFQYRNSYTYWTSTSIVGKVLAPTCRELAGWVGPARPSVDLGRSQIARIRSRRPRQRLTVDDVVSMNDRSDPLGPTSELFPIADYKLVATDPTNIIDTVRIELLSLRPAPKPDGPGGNVGGTSKSPGWFDASVQFAIDGVSWPLRLNFDVSFISAWPCSNGPHPLFFDYAFAVIKADTVVDVHDWANSASSYGKGHGHSRTSSPTVHFGSTRILGQQQNPPVSKDGDEDKVLVIEAFGVPDNEVLARAWCAHWGLGAIVADVKTTWAYAATITVVILVDGQVINSDE</sequence>
<dbReference type="OrthoDB" id="6493944at2759"/>
<dbReference type="HOGENOM" id="CLU_015126_0_0_1"/>
<feature type="compositionally biased region" description="Polar residues" evidence="1">
    <location>
        <begin position="64"/>
        <end position="76"/>
    </location>
</feature>
<feature type="compositionally biased region" description="Basic and acidic residues" evidence="1">
    <location>
        <begin position="220"/>
        <end position="240"/>
    </location>
</feature>
<reference evidence="2 3" key="1">
    <citation type="journal article" date="2011" name="Proc. Natl. Acad. Sci. U.S.A.">
        <title>Genome and transcriptome analyses of the mountain pine beetle-fungal symbiont Grosmannia clavigera, a lodgepole pine pathogen.</title>
        <authorList>
            <person name="DiGuistini S."/>
            <person name="Wang Y."/>
            <person name="Liao N.Y."/>
            <person name="Taylor G."/>
            <person name="Tanguay P."/>
            <person name="Feau N."/>
            <person name="Henrissat B."/>
            <person name="Chan S.K."/>
            <person name="Hesse-Orce U."/>
            <person name="Alamouti S.M."/>
            <person name="Tsui C.K.M."/>
            <person name="Docking R.T."/>
            <person name="Levasseur A."/>
            <person name="Haridas S."/>
            <person name="Robertson G."/>
            <person name="Birol I."/>
            <person name="Holt R.A."/>
            <person name="Marra M.A."/>
            <person name="Hamelin R.C."/>
            <person name="Hirst M."/>
            <person name="Jones S.J.M."/>
            <person name="Bohlmann J."/>
            <person name="Breuil C."/>
        </authorList>
    </citation>
    <scope>NUCLEOTIDE SEQUENCE [LARGE SCALE GENOMIC DNA]</scope>
    <source>
        <strain evidence="3">kw1407 / UAMH 11150</strain>
    </source>
</reference>
<feature type="compositionally biased region" description="Pro residues" evidence="1">
    <location>
        <begin position="110"/>
        <end position="119"/>
    </location>
</feature>
<dbReference type="Proteomes" id="UP000007796">
    <property type="component" value="Unassembled WGS sequence"/>
</dbReference>
<dbReference type="RefSeq" id="XP_014168358.1">
    <property type="nucleotide sequence ID" value="XM_014312883.1"/>
</dbReference>
<feature type="compositionally biased region" description="Low complexity" evidence="1">
    <location>
        <begin position="44"/>
        <end position="58"/>
    </location>
</feature>
<gene>
    <name evidence="2" type="ORF">CMQ_4727</name>
</gene>
<dbReference type="AlphaFoldDB" id="F0XTM3"/>
<dbReference type="InParanoid" id="F0XTM3"/>
<evidence type="ECO:0000313" key="2">
    <source>
        <dbReference type="EMBL" id="EFW98875.1"/>
    </source>
</evidence>
<evidence type="ECO:0000256" key="1">
    <source>
        <dbReference type="SAM" id="MobiDB-lite"/>
    </source>
</evidence>
<dbReference type="GeneID" id="25977970"/>
<feature type="region of interest" description="Disordered" evidence="1">
    <location>
        <begin position="22"/>
        <end position="123"/>
    </location>
</feature>
<feature type="compositionally biased region" description="Low complexity" evidence="1">
    <location>
        <begin position="96"/>
        <end position="109"/>
    </location>
</feature>
<name>F0XTM3_GROCL</name>
<organism evidence="3">
    <name type="scientific">Grosmannia clavigera (strain kw1407 / UAMH 11150)</name>
    <name type="common">Blue stain fungus</name>
    <name type="synonym">Graphiocladiella clavigera</name>
    <dbReference type="NCBI Taxonomy" id="655863"/>
    <lineage>
        <taxon>Eukaryota</taxon>
        <taxon>Fungi</taxon>
        <taxon>Dikarya</taxon>
        <taxon>Ascomycota</taxon>
        <taxon>Pezizomycotina</taxon>
        <taxon>Sordariomycetes</taxon>
        <taxon>Sordariomycetidae</taxon>
        <taxon>Ophiostomatales</taxon>
        <taxon>Ophiostomataceae</taxon>
        <taxon>Leptographium</taxon>
    </lineage>
</organism>
<dbReference type="STRING" id="655863.F0XTM3"/>
<evidence type="ECO:0000313" key="3">
    <source>
        <dbReference type="Proteomes" id="UP000007796"/>
    </source>
</evidence>
<feature type="region of interest" description="Disordered" evidence="1">
    <location>
        <begin position="178"/>
        <end position="251"/>
    </location>
</feature>
<evidence type="ECO:0008006" key="4">
    <source>
        <dbReference type="Google" id="ProtNLM"/>
    </source>
</evidence>
<proteinExistence type="predicted"/>
<dbReference type="PANTHER" id="PTHR42345:SF1">
    <property type="entry name" value="VTC DOMAIN-CONTAINING PROTEIN"/>
    <property type="match status" value="1"/>
</dbReference>
<accession>F0XTM3</accession>
<dbReference type="EMBL" id="GL630006">
    <property type="protein sequence ID" value="EFW98875.1"/>
    <property type="molecule type" value="Genomic_DNA"/>
</dbReference>
<feature type="compositionally biased region" description="Basic and acidic residues" evidence="1">
    <location>
        <begin position="27"/>
        <end position="36"/>
    </location>
</feature>